<evidence type="ECO:0000313" key="1">
    <source>
        <dbReference type="EMBL" id="KHJ83133.1"/>
    </source>
</evidence>
<dbReference type="AlphaFoldDB" id="A0A0B1SCZ7"/>
<dbReference type="EMBL" id="KN575012">
    <property type="protein sequence ID" value="KHJ83133.1"/>
    <property type="molecule type" value="Genomic_DNA"/>
</dbReference>
<evidence type="ECO:0000313" key="2">
    <source>
        <dbReference type="Proteomes" id="UP000053660"/>
    </source>
</evidence>
<proteinExistence type="predicted"/>
<sequence length="62" mass="6825">MALLWHQYSSKIIPVKAARIEPITKGGYFAIDGEPCKSGSSFQVVPNKYCATVIGRKEVIQV</sequence>
<dbReference type="OrthoDB" id="3853857at2759"/>
<dbReference type="Proteomes" id="UP000053660">
    <property type="component" value="Unassembled WGS sequence"/>
</dbReference>
<organism evidence="1 2">
    <name type="scientific">Oesophagostomum dentatum</name>
    <name type="common">Nodular worm</name>
    <dbReference type="NCBI Taxonomy" id="61180"/>
    <lineage>
        <taxon>Eukaryota</taxon>
        <taxon>Metazoa</taxon>
        <taxon>Ecdysozoa</taxon>
        <taxon>Nematoda</taxon>
        <taxon>Chromadorea</taxon>
        <taxon>Rhabditida</taxon>
        <taxon>Rhabditina</taxon>
        <taxon>Rhabditomorpha</taxon>
        <taxon>Strongyloidea</taxon>
        <taxon>Strongylidae</taxon>
        <taxon>Oesophagostomum</taxon>
    </lineage>
</organism>
<protein>
    <submittedName>
        <fullName evidence="1">Uncharacterized protein</fullName>
    </submittedName>
</protein>
<reference evidence="1 2" key="1">
    <citation type="submission" date="2014-03" db="EMBL/GenBank/DDBJ databases">
        <title>Draft genome of the hookworm Oesophagostomum dentatum.</title>
        <authorList>
            <person name="Mitreva M."/>
        </authorList>
    </citation>
    <scope>NUCLEOTIDE SEQUENCE [LARGE SCALE GENOMIC DNA]</scope>
    <source>
        <strain evidence="1 2">OD-Hann</strain>
    </source>
</reference>
<keyword evidence="2" id="KW-1185">Reference proteome</keyword>
<accession>A0A0B1SCZ7</accession>
<name>A0A0B1SCZ7_OESDE</name>
<gene>
    <name evidence="1" type="ORF">OESDEN_17170</name>
</gene>